<comment type="caution">
    <text evidence="1">The sequence shown here is derived from an EMBL/GenBank/DDBJ whole genome shotgun (WGS) entry which is preliminary data.</text>
</comment>
<evidence type="ECO:0000313" key="1">
    <source>
        <dbReference type="EMBL" id="MBC5615687.1"/>
    </source>
</evidence>
<dbReference type="EMBL" id="JACOOK010000001">
    <property type="protein sequence ID" value="MBC5615687.1"/>
    <property type="molecule type" value="Genomic_DNA"/>
</dbReference>
<gene>
    <name evidence="1" type="ORF">H8S08_01455</name>
</gene>
<reference evidence="1 2" key="1">
    <citation type="submission" date="2020-08" db="EMBL/GenBank/DDBJ databases">
        <title>Genome public.</title>
        <authorList>
            <person name="Liu C."/>
            <person name="Sun Q."/>
        </authorList>
    </citation>
    <scope>NUCLEOTIDE SEQUENCE [LARGE SCALE GENOMIC DNA]</scope>
    <source>
        <strain evidence="1 2">New-7</strain>
    </source>
</reference>
<dbReference type="RefSeq" id="WP_055205529.1">
    <property type="nucleotide sequence ID" value="NZ_JACOOK010000001.1"/>
</dbReference>
<protein>
    <submittedName>
        <fullName evidence="1">DUF4493 domain-containing protein</fullName>
    </submittedName>
</protein>
<accession>A0ABR7CJB9</accession>
<dbReference type="PROSITE" id="PS51257">
    <property type="entry name" value="PROKAR_LIPOPROTEIN"/>
    <property type="match status" value="1"/>
</dbReference>
<keyword evidence="2" id="KW-1185">Reference proteome</keyword>
<dbReference type="Pfam" id="PF14900">
    <property type="entry name" value="DUF4493"/>
    <property type="match status" value="1"/>
</dbReference>
<name>A0ABR7CJB9_9BACT</name>
<dbReference type="Proteomes" id="UP000636891">
    <property type="component" value="Unassembled WGS sequence"/>
</dbReference>
<organism evidence="1 2">
    <name type="scientific">Alistipes hominis</name>
    <dbReference type="NCBI Taxonomy" id="2763015"/>
    <lineage>
        <taxon>Bacteria</taxon>
        <taxon>Pseudomonadati</taxon>
        <taxon>Bacteroidota</taxon>
        <taxon>Bacteroidia</taxon>
        <taxon>Bacteroidales</taxon>
        <taxon>Rikenellaceae</taxon>
        <taxon>Alistipes</taxon>
    </lineage>
</organism>
<evidence type="ECO:0000313" key="2">
    <source>
        <dbReference type="Proteomes" id="UP000636891"/>
    </source>
</evidence>
<proteinExistence type="predicted"/>
<dbReference type="InterPro" id="IPR027840">
    <property type="entry name" value="DUF4493"/>
</dbReference>
<sequence>MKKSKLLTILTITAIWASGCSKDVGSGPQATGNGSVGFYCTISPAVDIAETSKADTRTLPAEYIPGTENLRLEISSGIGTVASYDVMSDYDQPLLQAGDYQADFSYGNPDTEGENAGCFKGTKQFTVVARKTTTEQVSLSLVNSVYSLSCSEWFRQYYTDYDLTVRTESGFRSGFSGSTAKPLTGTLPVFVKAATKLFLSGSATKTNGVKVEFPETEIGTTAARTWHTILLDAGAVGQASITVSLDDSPIEIKEVDVELNPDA</sequence>